<feature type="compositionally biased region" description="Basic residues" evidence="2">
    <location>
        <begin position="390"/>
        <end position="399"/>
    </location>
</feature>
<feature type="compositionally biased region" description="Polar residues" evidence="2">
    <location>
        <begin position="123"/>
        <end position="151"/>
    </location>
</feature>
<dbReference type="AlphaFoldDB" id="A0A1I7XV31"/>
<dbReference type="Pfam" id="PF15295">
    <property type="entry name" value="CCDC50_N"/>
    <property type="match status" value="1"/>
</dbReference>
<protein>
    <submittedName>
        <fullName evidence="5">CCDC50_N domain-containing protein</fullName>
    </submittedName>
</protein>
<dbReference type="PANTHER" id="PTHR22115">
    <property type="entry name" value="C3ORF6 PROTEIN-RELATED"/>
    <property type="match status" value="1"/>
</dbReference>
<feature type="compositionally biased region" description="Basic and acidic residues" evidence="2">
    <location>
        <begin position="349"/>
        <end position="358"/>
    </location>
</feature>
<sequence>MVDEQRPSVAEVTSRLRVFEDHNLAVKLQEEEFNRHYNRNRVDRRTIGSDTKHSKDEQAREDQTAREMRMRINKHIEESDEDVARRLQREFEEEERRQREEKERQSRMDAEVAQRIANLGANSSLETTFGNTSFSSSQGNHAVDQENQSSPHDLIDLSSPTEHNKQHEFPLLINKLHISNKLGQLNDSSYLADSRRTISLVDAIPQCTLTNNPTSIIASATTTFPDHPTISNHPSLISTASHSSKDHVNVGFTMASTNTQPSQIRLNAVLPEEESPNFSWPDPPERIIQSASTTNNTSYPSESDPNTMFNQNKSSPYKLDPTNPFLQDLATNMQTLTPISTMSASENTSSRETRRGDLIHTSYSEQPTNTPPPPYYSEFGLPPPSDTALGKRKAGSNHH</sequence>
<feature type="region of interest" description="Disordered" evidence="2">
    <location>
        <begin position="43"/>
        <end position="65"/>
    </location>
</feature>
<name>A0A1I7XV31_HETBA</name>
<evidence type="ECO:0000256" key="1">
    <source>
        <dbReference type="ARBA" id="ARBA00023054"/>
    </source>
</evidence>
<keyword evidence="1" id="KW-0175">Coiled coil</keyword>
<evidence type="ECO:0000259" key="3">
    <source>
        <dbReference type="Pfam" id="PF15295"/>
    </source>
</evidence>
<accession>A0A1I7XV31</accession>
<proteinExistence type="predicted"/>
<dbReference type="WBParaSite" id="Hba_21192">
    <property type="protein sequence ID" value="Hba_21192"/>
    <property type="gene ID" value="Hba_21192"/>
</dbReference>
<feature type="compositionally biased region" description="Polar residues" evidence="2">
    <location>
        <begin position="289"/>
        <end position="315"/>
    </location>
</feature>
<organism evidence="4 5">
    <name type="scientific">Heterorhabditis bacteriophora</name>
    <name type="common">Entomopathogenic nematode worm</name>
    <dbReference type="NCBI Taxonomy" id="37862"/>
    <lineage>
        <taxon>Eukaryota</taxon>
        <taxon>Metazoa</taxon>
        <taxon>Ecdysozoa</taxon>
        <taxon>Nematoda</taxon>
        <taxon>Chromadorea</taxon>
        <taxon>Rhabditida</taxon>
        <taxon>Rhabditina</taxon>
        <taxon>Rhabditomorpha</taxon>
        <taxon>Strongyloidea</taxon>
        <taxon>Heterorhabditidae</taxon>
        <taxon>Heterorhabditis</taxon>
    </lineage>
</organism>
<dbReference type="InterPro" id="IPR039303">
    <property type="entry name" value="CCDC50"/>
</dbReference>
<feature type="compositionally biased region" description="Pro residues" evidence="2">
    <location>
        <begin position="369"/>
        <end position="385"/>
    </location>
</feature>
<dbReference type="PANTHER" id="PTHR22115:SF4">
    <property type="entry name" value="COILED-COIL DOMAIN-CONTAINING PROTEIN"/>
    <property type="match status" value="1"/>
</dbReference>
<feature type="compositionally biased region" description="Polar residues" evidence="2">
    <location>
        <begin position="337"/>
        <end position="348"/>
    </location>
</feature>
<reference evidence="5" key="1">
    <citation type="submission" date="2016-11" db="UniProtKB">
        <authorList>
            <consortium name="WormBaseParasite"/>
        </authorList>
    </citation>
    <scope>IDENTIFICATION</scope>
</reference>
<evidence type="ECO:0000313" key="5">
    <source>
        <dbReference type="WBParaSite" id="Hba_21192"/>
    </source>
</evidence>
<keyword evidence="4" id="KW-1185">Reference proteome</keyword>
<feature type="region of interest" description="Disordered" evidence="2">
    <location>
        <begin position="273"/>
        <end position="324"/>
    </location>
</feature>
<feature type="region of interest" description="Disordered" evidence="2">
    <location>
        <begin position="123"/>
        <end position="163"/>
    </location>
</feature>
<dbReference type="InterPro" id="IPR029311">
    <property type="entry name" value="CCDC50_N"/>
</dbReference>
<evidence type="ECO:0000313" key="4">
    <source>
        <dbReference type="Proteomes" id="UP000095283"/>
    </source>
</evidence>
<feature type="domain" description="Coiled-coil" evidence="3">
    <location>
        <begin position="4"/>
        <end position="116"/>
    </location>
</feature>
<feature type="region of interest" description="Disordered" evidence="2">
    <location>
        <begin position="337"/>
        <end position="399"/>
    </location>
</feature>
<feature type="region of interest" description="Disordered" evidence="2">
    <location>
        <begin position="90"/>
        <end position="110"/>
    </location>
</feature>
<dbReference type="Proteomes" id="UP000095283">
    <property type="component" value="Unplaced"/>
</dbReference>
<evidence type="ECO:0000256" key="2">
    <source>
        <dbReference type="SAM" id="MobiDB-lite"/>
    </source>
</evidence>